<dbReference type="InterPro" id="IPR036259">
    <property type="entry name" value="MFS_trans_sf"/>
</dbReference>
<feature type="transmembrane region" description="Helical" evidence="4">
    <location>
        <begin position="266"/>
        <end position="284"/>
    </location>
</feature>
<feature type="transmembrane region" description="Helical" evidence="4">
    <location>
        <begin position="304"/>
        <end position="322"/>
    </location>
</feature>
<dbReference type="PROSITE" id="PS50850">
    <property type="entry name" value="MFS"/>
    <property type="match status" value="1"/>
</dbReference>
<feature type="transmembrane region" description="Helical" evidence="4">
    <location>
        <begin position="78"/>
        <end position="99"/>
    </location>
</feature>
<dbReference type="PANTHER" id="PTHR11360:SF317">
    <property type="entry name" value="MAJOR FACILITATOR SUPERFAMILY (MFS) PROFILE DOMAIN-CONTAINING PROTEIN-RELATED"/>
    <property type="match status" value="1"/>
</dbReference>
<feature type="transmembrane region" description="Helical" evidence="4">
    <location>
        <begin position="334"/>
        <end position="352"/>
    </location>
</feature>
<evidence type="ECO:0000313" key="7">
    <source>
        <dbReference type="Proteomes" id="UP000233398"/>
    </source>
</evidence>
<feature type="transmembrane region" description="Helical" evidence="4">
    <location>
        <begin position="434"/>
        <end position="453"/>
    </location>
</feature>
<evidence type="ECO:0000313" key="6">
    <source>
        <dbReference type="EMBL" id="PKD42747.1"/>
    </source>
</evidence>
<keyword evidence="7" id="KW-1185">Reference proteome</keyword>
<comment type="caution">
    <text evidence="6">The sequence shown here is derived from an EMBL/GenBank/DDBJ whole genome shotgun (WGS) entry which is preliminary data.</text>
</comment>
<proteinExistence type="predicted"/>
<evidence type="ECO:0000259" key="5">
    <source>
        <dbReference type="PROSITE" id="PS50850"/>
    </source>
</evidence>
<keyword evidence="2 4" id="KW-1133">Transmembrane helix</keyword>
<dbReference type="SUPFAM" id="SSF103473">
    <property type="entry name" value="MFS general substrate transporter"/>
    <property type="match status" value="1"/>
</dbReference>
<evidence type="ECO:0000256" key="4">
    <source>
        <dbReference type="SAM" id="Phobius"/>
    </source>
</evidence>
<dbReference type="EMBL" id="PISP01000006">
    <property type="protein sequence ID" value="PKD42747.1"/>
    <property type="molecule type" value="Genomic_DNA"/>
</dbReference>
<dbReference type="InterPro" id="IPR020846">
    <property type="entry name" value="MFS_dom"/>
</dbReference>
<feature type="transmembrane region" description="Helical" evidence="4">
    <location>
        <begin position="210"/>
        <end position="228"/>
    </location>
</feature>
<dbReference type="PANTHER" id="PTHR11360">
    <property type="entry name" value="MONOCARBOXYLATE TRANSPORTER"/>
    <property type="match status" value="1"/>
</dbReference>
<feature type="transmembrane region" description="Helical" evidence="4">
    <location>
        <begin position="358"/>
        <end position="383"/>
    </location>
</feature>
<name>A0A2N0VEX9_9BACT</name>
<dbReference type="Pfam" id="PF07690">
    <property type="entry name" value="MFS_1"/>
    <property type="match status" value="1"/>
</dbReference>
<feature type="transmembrane region" description="Helical" evidence="4">
    <location>
        <begin position="176"/>
        <end position="198"/>
    </location>
</feature>
<dbReference type="GO" id="GO:0022857">
    <property type="term" value="F:transmembrane transporter activity"/>
    <property type="evidence" value="ECO:0007669"/>
    <property type="project" value="InterPro"/>
</dbReference>
<feature type="transmembrane region" description="Helical" evidence="4">
    <location>
        <begin position="395"/>
        <end position="414"/>
    </location>
</feature>
<dbReference type="RefSeq" id="WP_101074442.1">
    <property type="nucleotide sequence ID" value="NZ_PISP01000006.1"/>
</dbReference>
<dbReference type="InterPro" id="IPR011701">
    <property type="entry name" value="MFS"/>
</dbReference>
<dbReference type="Proteomes" id="UP000233398">
    <property type="component" value="Unassembled WGS sequence"/>
</dbReference>
<dbReference type="OrthoDB" id="9793415at2"/>
<dbReference type="Gene3D" id="1.20.1250.20">
    <property type="entry name" value="MFS general substrate transporter like domains"/>
    <property type="match status" value="2"/>
</dbReference>
<keyword evidence="3 4" id="KW-0472">Membrane</keyword>
<feature type="transmembrane region" description="Helical" evidence="4">
    <location>
        <begin position="36"/>
        <end position="58"/>
    </location>
</feature>
<feature type="domain" description="Major facilitator superfamily (MFS) profile" evidence="5">
    <location>
        <begin position="37"/>
        <end position="458"/>
    </location>
</feature>
<feature type="transmembrane region" description="Helical" evidence="4">
    <location>
        <begin position="111"/>
        <end position="130"/>
    </location>
</feature>
<accession>A0A2N0VEX9</accession>
<dbReference type="CDD" id="cd17353">
    <property type="entry name" value="MFS_OFA_like"/>
    <property type="match status" value="1"/>
</dbReference>
<organism evidence="6 7">
    <name type="scientific">Rhodohalobacter barkolensis</name>
    <dbReference type="NCBI Taxonomy" id="2053187"/>
    <lineage>
        <taxon>Bacteria</taxon>
        <taxon>Pseudomonadati</taxon>
        <taxon>Balneolota</taxon>
        <taxon>Balneolia</taxon>
        <taxon>Balneolales</taxon>
        <taxon>Balneolaceae</taxon>
        <taxon>Rhodohalobacter</taxon>
    </lineage>
</organism>
<protein>
    <submittedName>
        <fullName evidence="6">MFS transporter</fullName>
    </submittedName>
</protein>
<evidence type="ECO:0000256" key="1">
    <source>
        <dbReference type="ARBA" id="ARBA00022692"/>
    </source>
</evidence>
<sequence length="471" mass="51376">MSLLLYRLKDKGLNIIPLHSFLDREKTIAPPGYSRWLIPPAALAIHLSIGQVYAFSVFNLPLSQIIGVTESAPGDWKLTTIGWIFSIAIVFLGLSAAVFGKWLERVGPRKAMFAAALCFSGGFFVSALGVHLHQIWIVYLGYGVLGGIGLGIGYISPVSTLIKWFPDRPGMATGMAIMGFGGGAMIGSPLAVALLDYFSTDVSVGVWETFLVMGAIYFALMMFGVITIRIPRKDWKPEGYVPSTKPRKLITSNHVDADTALKTPQFWLLWVILCVNVTAGIGVLGQASPMIQEMFEGVITAEAAAGFVGLLSLFNLIGRFFWSSLSDKIGRKTVYAIYFGLGILMYSLIPSLGRLDTAIFFVVGFGIIMSMYGGGFATVPAYLRDLFGTYQVGAIHGRLLTAWATAGILGPVLVNYIREIQINAGVEKAEAYTVTMYIMAGLLLIGLFCNYLVKEVDSKYHLFKDKEEESE</sequence>
<keyword evidence="1 4" id="KW-0812">Transmembrane</keyword>
<dbReference type="AlphaFoldDB" id="A0A2N0VEX9"/>
<evidence type="ECO:0000256" key="2">
    <source>
        <dbReference type="ARBA" id="ARBA00022989"/>
    </source>
</evidence>
<feature type="transmembrane region" description="Helical" evidence="4">
    <location>
        <begin position="136"/>
        <end position="155"/>
    </location>
</feature>
<dbReference type="InterPro" id="IPR050327">
    <property type="entry name" value="Proton-linked_MCT"/>
</dbReference>
<evidence type="ECO:0000256" key="3">
    <source>
        <dbReference type="ARBA" id="ARBA00023136"/>
    </source>
</evidence>
<reference evidence="6 7" key="1">
    <citation type="submission" date="2017-11" db="EMBL/GenBank/DDBJ databases">
        <title>Rhodohalobacter 15182 sp. nov., isolated from a salt lake.</title>
        <authorList>
            <person name="Han S."/>
        </authorList>
    </citation>
    <scope>NUCLEOTIDE SEQUENCE [LARGE SCALE GENOMIC DNA]</scope>
    <source>
        <strain evidence="6 7">15182</strain>
    </source>
</reference>
<gene>
    <name evidence="6" type="ORF">CWD77_13535</name>
</gene>